<keyword evidence="1 6" id="KW-1277">Toxin-antitoxin system</keyword>
<evidence type="ECO:0000256" key="3">
    <source>
        <dbReference type="ARBA" id="ARBA00022723"/>
    </source>
</evidence>
<dbReference type="InterPro" id="IPR022907">
    <property type="entry name" value="VapC_family"/>
</dbReference>
<dbReference type="PANTHER" id="PTHR35901">
    <property type="entry name" value="RIBONUCLEASE VAPC3"/>
    <property type="match status" value="1"/>
</dbReference>
<keyword evidence="6" id="KW-0800">Toxin</keyword>
<dbReference type="GO" id="GO:0004540">
    <property type="term" value="F:RNA nuclease activity"/>
    <property type="evidence" value="ECO:0007669"/>
    <property type="project" value="InterPro"/>
</dbReference>
<name>A0A9X2HTN7_9SPHN</name>
<dbReference type="Pfam" id="PF01850">
    <property type="entry name" value="PIN"/>
    <property type="match status" value="1"/>
</dbReference>
<evidence type="ECO:0000313" key="8">
    <source>
        <dbReference type="EMBL" id="MCP3736352.1"/>
    </source>
</evidence>
<dbReference type="GO" id="GO:0016787">
    <property type="term" value="F:hydrolase activity"/>
    <property type="evidence" value="ECO:0007669"/>
    <property type="project" value="UniProtKB-KW"/>
</dbReference>
<sequence>MTIVVDASVAIKFSVEELGSAAALELIRSEPALVAPDLILTEAANAYWAMVRTSRLLMVHAEANLEDLPRYFNRLYPTGTLIKAALTIAFQLRHPVYDCVYVALAEKLGCRLMTADRKFHAKACERYPVDLLPFETDGA</sequence>
<feature type="domain" description="PIN" evidence="7">
    <location>
        <begin position="3"/>
        <end position="122"/>
    </location>
</feature>
<organism evidence="8 9">
    <name type="scientific">Sphingomonas liriopis</name>
    <dbReference type="NCBI Taxonomy" id="2949094"/>
    <lineage>
        <taxon>Bacteria</taxon>
        <taxon>Pseudomonadati</taxon>
        <taxon>Pseudomonadota</taxon>
        <taxon>Alphaproteobacteria</taxon>
        <taxon>Sphingomonadales</taxon>
        <taxon>Sphingomonadaceae</taxon>
        <taxon>Sphingomonas</taxon>
    </lineage>
</organism>
<dbReference type="CDD" id="cd09873">
    <property type="entry name" value="PIN_Pae0151-like"/>
    <property type="match status" value="1"/>
</dbReference>
<evidence type="ECO:0000256" key="5">
    <source>
        <dbReference type="ARBA" id="ARBA00022842"/>
    </source>
</evidence>
<comment type="cofactor">
    <cofactor evidence="6">
        <name>Mg(2+)</name>
        <dbReference type="ChEBI" id="CHEBI:18420"/>
    </cofactor>
</comment>
<dbReference type="PANTHER" id="PTHR35901:SF1">
    <property type="entry name" value="EXONUCLEASE VAPC9"/>
    <property type="match status" value="1"/>
</dbReference>
<evidence type="ECO:0000259" key="7">
    <source>
        <dbReference type="Pfam" id="PF01850"/>
    </source>
</evidence>
<dbReference type="InterPro" id="IPR044153">
    <property type="entry name" value="PIN_Pae0151-like"/>
</dbReference>
<evidence type="ECO:0000256" key="2">
    <source>
        <dbReference type="ARBA" id="ARBA00022722"/>
    </source>
</evidence>
<dbReference type="HAMAP" id="MF_00265">
    <property type="entry name" value="VapC_Nob1"/>
    <property type="match status" value="1"/>
</dbReference>
<dbReference type="RefSeq" id="WP_254290339.1">
    <property type="nucleotide sequence ID" value="NZ_JAMLDY010000024.1"/>
</dbReference>
<keyword evidence="4 6" id="KW-0378">Hydrolase</keyword>
<comment type="similarity">
    <text evidence="6">Belongs to the PINc/VapC protein family.</text>
</comment>
<feature type="binding site" evidence="6">
    <location>
        <position position="6"/>
    </location>
    <ligand>
        <name>Mg(2+)</name>
        <dbReference type="ChEBI" id="CHEBI:18420"/>
    </ligand>
</feature>
<gene>
    <name evidence="6" type="primary">vapC</name>
    <name evidence="8" type="ORF">M9979_15905</name>
</gene>
<evidence type="ECO:0000313" key="9">
    <source>
        <dbReference type="Proteomes" id="UP001139486"/>
    </source>
</evidence>
<comment type="function">
    <text evidence="6">Toxic component of a toxin-antitoxin (TA) system. An RNase.</text>
</comment>
<dbReference type="AlphaFoldDB" id="A0A9X2HTN7"/>
<evidence type="ECO:0000256" key="4">
    <source>
        <dbReference type="ARBA" id="ARBA00022801"/>
    </source>
</evidence>
<dbReference type="Proteomes" id="UP001139486">
    <property type="component" value="Unassembled WGS sequence"/>
</dbReference>
<comment type="caution">
    <text evidence="8">The sequence shown here is derived from an EMBL/GenBank/DDBJ whole genome shotgun (WGS) entry which is preliminary data.</text>
</comment>
<reference evidence="8" key="1">
    <citation type="submission" date="2022-05" db="EMBL/GenBank/DDBJ databases">
        <title>Sphingomonas sp. strain RP10 Genome sequencing and assembly.</title>
        <authorList>
            <person name="Kim I."/>
        </authorList>
    </citation>
    <scope>NUCLEOTIDE SEQUENCE</scope>
    <source>
        <strain evidence="8">RP10</strain>
    </source>
</reference>
<feature type="binding site" evidence="6">
    <location>
        <position position="98"/>
    </location>
    <ligand>
        <name>Mg(2+)</name>
        <dbReference type="ChEBI" id="CHEBI:18420"/>
    </ligand>
</feature>
<dbReference type="SUPFAM" id="SSF88723">
    <property type="entry name" value="PIN domain-like"/>
    <property type="match status" value="1"/>
</dbReference>
<accession>A0A9X2HTN7</accession>
<dbReference type="GO" id="GO:0090729">
    <property type="term" value="F:toxin activity"/>
    <property type="evidence" value="ECO:0007669"/>
    <property type="project" value="UniProtKB-KW"/>
</dbReference>
<dbReference type="InterPro" id="IPR002716">
    <property type="entry name" value="PIN_dom"/>
</dbReference>
<dbReference type="Gene3D" id="3.40.50.1010">
    <property type="entry name" value="5'-nuclease"/>
    <property type="match status" value="1"/>
</dbReference>
<dbReference type="EC" id="3.1.-.-" evidence="6"/>
<proteinExistence type="inferred from homology"/>
<dbReference type="GO" id="GO:0000287">
    <property type="term" value="F:magnesium ion binding"/>
    <property type="evidence" value="ECO:0007669"/>
    <property type="project" value="UniProtKB-UniRule"/>
</dbReference>
<keyword evidence="2 6" id="KW-0540">Nuclease</keyword>
<keyword evidence="5 6" id="KW-0460">Magnesium</keyword>
<dbReference type="EMBL" id="JAMLDY010000024">
    <property type="protein sequence ID" value="MCP3736352.1"/>
    <property type="molecule type" value="Genomic_DNA"/>
</dbReference>
<keyword evidence="9" id="KW-1185">Reference proteome</keyword>
<keyword evidence="3 6" id="KW-0479">Metal-binding</keyword>
<evidence type="ECO:0000256" key="1">
    <source>
        <dbReference type="ARBA" id="ARBA00022649"/>
    </source>
</evidence>
<evidence type="ECO:0000256" key="6">
    <source>
        <dbReference type="HAMAP-Rule" id="MF_00265"/>
    </source>
</evidence>
<dbReference type="InterPro" id="IPR051619">
    <property type="entry name" value="TypeII_TA_RNase_PINc/VapC"/>
</dbReference>
<dbReference type="InterPro" id="IPR029060">
    <property type="entry name" value="PIN-like_dom_sf"/>
</dbReference>
<protein>
    <recommendedName>
        <fullName evidence="6">Ribonuclease VapC</fullName>
        <shortName evidence="6">RNase VapC</shortName>
        <ecNumber evidence="6">3.1.-.-</ecNumber>
    </recommendedName>
    <alternativeName>
        <fullName evidence="6">Toxin VapC</fullName>
    </alternativeName>
</protein>